<feature type="compositionally biased region" description="Basic and acidic residues" evidence="1">
    <location>
        <begin position="1"/>
        <end position="15"/>
    </location>
</feature>
<reference evidence="2" key="2">
    <citation type="submission" date="2023-06" db="EMBL/GenBank/DDBJ databases">
        <authorList>
            <person name="Swenson N.G."/>
            <person name="Wegrzyn J.L."/>
            <person name="Mcevoy S.L."/>
        </authorList>
    </citation>
    <scope>NUCLEOTIDE SEQUENCE</scope>
    <source>
        <strain evidence="2">NS2018</strain>
        <tissue evidence="2">Leaf</tissue>
    </source>
</reference>
<keyword evidence="3" id="KW-1185">Reference proteome</keyword>
<evidence type="ECO:0000313" key="3">
    <source>
        <dbReference type="Proteomes" id="UP001168877"/>
    </source>
</evidence>
<accession>A0AA39TBG2</accession>
<proteinExistence type="predicted"/>
<dbReference type="Proteomes" id="UP001168877">
    <property type="component" value="Unassembled WGS sequence"/>
</dbReference>
<reference evidence="2" key="1">
    <citation type="journal article" date="2022" name="Plant J.">
        <title>Strategies of tolerance reflected in two North American maple genomes.</title>
        <authorList>
            <person name="McEvoy S.L."/>
            <person name="Sezen U.U."/>
            <person name="Trouern-Trend A."/>
            <person name="McMahon S.M."/>
            <person name="Schaberg P.G."/>
            <person name="Yang J."/>
            <person name="Wegrzyn J.L."/>
            <person name="Swenson N.G."/>
        </authorList>
    </citation>
    <scope>NUCLEOTIDE SEQUENCE</scope>
    <source>
        <strain evidence="2">NS2018</strain>
    </source>
</reference>
<feature type="region of interest" description="Disordered" evidence="1">
    <location>
        <begin position="1"/>
        <end position="34"/>
    </location>
</feature>
<dbReference type="EMBL" id="JAUESC010000002">
    <property type="protein sequence ID" value="KAK0604823.1"/>
    <property type="molecule type" value="Genomic_DNA"/>
</dbReference>
<organism evidence="2 3">
    <name type="scientific">Acer saccharum</name>
    <name type="common">Sugar maple</name>
    <dbReference type="NCBI Taxonomy" id="4024"/>
    <lineage>
        <taxon>Eukaryota</taxon>
        <taxon>Viridiplantae</taxon>
        <taxon>Streptophyta</taxon>
        <taxon>Embryophyta</taxon>
        <taxon>Tracheophyta</taxon>
        <taxon>Spermatophyta</taxon>
        <taxon>Magnoliopsida</taxon>
        <taxon>eudicotyledons</taxon>
        <taxon>Gunneridae</taxon>
        <taxon>Pentapetalae</taxon>
        <taxon>rosids</taxon>
        <taxon>malvids</taxon>
        <taxon>Sapindales</taxon>
        <taxon>Sapindaceae</taxon>
        <taxon>Hippocastanoideae</taxon>
        <taxon>Acereae</taxon>
        <taxon>Acer</taxon>
    </lineage>
</organism>
<gene>
    <name evidence="2" type="ORF">LWI29_019807</name>
</gene>
<protein>
    <submittedName>
        <fullName evidence="2">Uncharacterized protein</fullName>
    </submittedName>
</protein>
<dbReference type="AlphaFoldDB" id="A0AA39TBG2"/>
<comment type="caution">
    <text evidence="2">The sequence shown here is derived from an EMBL/GenBank/DDBJ whole genome shotgun (WGS) entry which is preliminary data.</text>
</comment>
<evidence type="ECO:0000256" key="1">
    <source>
        <dbReference type="SAM" id="MobiDB-lite"/>
    </source>
</evidence>
<sequence>MSSTRRDRRERERRQCTWRRRRQRENPRRSKSVEPQFVPLKFDFEERKDCFHWRRRTKGSMESGATVLE</sequence>
<evidence type="ECO:0000313" key="2">
    <source>
        <dbReference type="EMBL" id="KAK0604823.1"/>
    </source>
</evidence>
<name>A0AA39TBG2_ACESA</name>